<sequence length="228" mass="25339">MNTTPIQYPFEALENCSRNAGSTAFGDNFSSLLEEGLGVEQCLLFALPQDRLDDPAALKCLLSLNFSREQGPPALASAYLAGTLQQDKNLALLETAPADHWQVLPFRELSDGRYDRVSLIRRDGRTIYYFILYCRNENDQAGIGSSGLPAMVGSMLLSHIRHADPGLVIDPVSFLPGPNREFCETVIKRAVREKSDDFTPEDDALWQDSCRKLGIRSVGELLQLCRQT</sequence>
<dbReference type="OrthoDB" id="343383at2"/>
<dbReference type="Proteomes" id="UP000319148">
    <property type="component" value="Unassembled WGS sequence"/>
</dbReference>
<accession>A0A501PNM1</accession>
<evidence type="ECO:0000313" key="2">
    <source>
        <dbReference type="Proteomes" id="UP000319148"/>
    </source>
</evidence>
<dbReference type="AlphaFoldDB" id="A0A501PNM1"/>
<comment type="caution">
    <text evidence="1">The sequence shown here is derived from an EMBL/GenBank/DDBJ whole genome shotgun (WGS) entry which is preliminary data.</text>
</comment>
<proteinExistence type="predicted"/>
<evidence type="ECO:0000313" key="1">
    <source>
        <dbReference type="EMBL" id="TPD61564.1"/>
    </source>
</evidence>
<reference evidence="2" key="1">
    <citation type="submission" date="2019-06" db="EMBL/GenBank/DDBJ databases">
        <title>The complete genome of Emcibacter congregatus ZYLT.</title>
        <authorList>
            <person name="Zhao Z."/>
        </authorList>
    </citation>
    <scope>NUCLEOTIDE SEQUENCE [LARGE SCALE GENOMIC DNA]</scope>
    <source>
        <strain evidence="2">MCCC 1A06723</strain>
    </source>
</reference>
<gene>
    <name evidence="1" type="ORF">FIV46_04970</name>
</gene>
<name>A0A501PNM1_9PROT</name>
<protein>
    <submittedName>
        <fullName evidence="1">Uncharacterized protein</fullName>
    </submittedName>
</protein>
<dbReference type="EMBL" id="VFIY01000005">
    <property type="protein sequence ID" value="TPD61564.1"/>
    <property type="molecule type" value="Genomic_DNA"/>
</dbReference>
<dbReference type="RefSeq" id="WP_139939012.1">
    <property type="nucleotide sequence ID" value="NZ_JBHSYP010000003.1"/>
</dbReference>
<organism evidence="1 2">
    <name type="scientific">Emcibacter nanhaiensis</name>
    <dbReference type="NCBI Taxonomy" id="1505037"/>
    <lineage>
        <taxon>Bacteria</taxon>
        <taxon>Pseudomonadati</taxon>
        <taxon>Pseudomonadota</taxon>
        <taxon>Alphaproteobacteria</taxon>
        <taxon>Emcibacterales</taxon>
        <taxon>Emcibacteraceae</taxon>
        <taxon>Emcibacter</taxon>
    </lineage>
</organism>
<keyword evidence="2" id="KW-1185">Reference proteome</keyword>